<organism evidence="2 3">
    <name type="scientific">Bifidobacterium myosotis</name>
    <dbReference type="NCBI Taxonomy" id="1630166"/>
    <lineage>
        <taxon>Bacteria</taxon>
        <taxon>Bacillati</taxon>
        <taxon>Actinomycetota</taxon>
        <taxon>Actinomycetes</taxon>
        <taxon>Bifidobacteriales</taxon>
        <taxon>Bifidobacteriaceae</taxon>
        <taxon>Bifidobacterium</taxon>
    </lineage>
</organism>
<accession>A0A5M9ZG00</accession>
<keyword evidence="1" id="KW-0812">Transmembrane</keyword>
<name>A0A5M9ZG00_9BIFI</name>
<keyword evidence="1" id="KW-0472">Membrane</keyword>
<evidence type="ECO:0000256" key="1">
    <source>
        <dbReference type="SAM" id="Phobius"/>
    </source>
</evidence>
<protein>
    <submittedName>
        <fullName evidence="2">Uncharacterized protein</fullName>
    </submittedName>
</protein>
<keyword evidence="1" id="KW-1133">Transmembrane helix</keyword>
<reference evidence="2 3" key="1">
    <citation type="journal article" date="2019" name="Syst. Appl. Microbiol.">
        <title>Characterization of Bifidobacterium species in feaces of the Egyptian fruit bat: Description of B. vespertilionis sp. nov. and B. rousetti sp. nov.</title>
        <authorList>
            <person name="Modesto M."/>
            <person name="Satti M."/>
            <person name="Watanabe K."/>
            <person name="Puglisi E."/>
            <person name="Morelli L."/>
            <person name="Huang C.-H."/>
            <person name="Liou J.-S."/>
            <person name="Miyashita M."/>
            <person name="Tamura T."/>
            <person name="Saito S."/>
            <person name="Mori K."/>
            <person name="Huang L."/>
            <person name="Sciavilla P."/>
            <person name="Sandri C."/>
            <person name="Spiezio C."/>
            <person name="Vitali F."/>
            <person name="Cavalieri D."/>
            <person name="Perpetuini G."/>
            <person name="Tofalo R."/>
            <person name="Bonetti A."/>
            <person name="Arita M."/>
            <person name="Mattarelli P."/>
        </authorList>
    </citation>
    <scope>NUCLEOTIDE SEQUENCE [LARGE SCALE GENOMIC DNA]</scope>
    <source>
        <strain evidence="2 3">RST17</strain>
    </source>
</reference>
<gene>
    <name evidence="2" type="ORF">EMO91_12435</name>
</gene>
<comment type="caution">
    <text evidence="2">The sequence shown here is derived from an EMBL/GenBank/DDBJ whole genome shotgun (WGS) entry which is preliminary data.</text>
</comment>
<sequence length="77" mass="8510">MLWQHILLLVGGLAAAWLSYTLAVLYANAANLSAKSRGRFESFAWLVLYRLMVLFMLACLLAAGFGLVHTLLDVIRA</sequence>
<proteinExistence type="predicted"/>
<evidence type="ECO:0000313" key="2">
    <source>
        <dbReference type="EMBL" id="KAA8825366.1"/>
    </source>
</evidence>
<dbReference type="AlphaFoldDB" id="A0A5M9ZG00"/>
<dbReference type="EMBL" id="RZUH01000017">
    <property type="protein sequence ID" value="KAA8825366.1"/>
    <property type="molecule type" value="Genomic_DNA"/>
</dbReference>
<feature type="transmembrane region" description="Helical" evidence="1">
    <location>
        <begin position="47"/>
        <end position="72"/>
    </location>
</feature>
<dbReference type="Proteomes" id="UP000410049">
    <property type="component" value="Unassembled WGS sequence"/>
</dbReference>
<evidence type="ECO:0000313" key="3">
    <source>
        <dbReference type="Proteomes" id="UP000410049"/>
    </source>
</evidence>
<dbReference type="RefSeq" id="WP_150380203.1">
    <property type="nucleotide sequence ID" value="NZ_RZUH01000017.1"/>
</dbReference>